<feature type="domain" description="Bacterial Ig-like" evidence="2">
    <location>
        <begin position="285"/>
        <end position="353"/>
    </location>
</feature>
<gene>
    <name evidence="3" type="ORF">PchlO6_6077</name>
</gene>
<accession>A0AB33X1Y4</accession>
<organism evidence="3 4">
    <name type="scientific">Pseudomonas chlororaphis O6</name>
    <dbReference type="NCBI Taxonomy" id="1037915"/>
    <lineage>
        <taxon>Bacteria</taxon>
        <taxon>Pseudomonadati</taxon>
        <taxon>Pseudomonadota</taxon>
        <taxon>Gammaproteobacteria</taxon>
        <taxon>Pseudomonadales</taxon>
        <taxon>Pseudomonadaceae</taxon>
        <taxon>Pseudomonas</taxon>
    </lineage>
</organism>
<proteinExistence type="predicted"/>
<dbReference type="AlphaFoldDB" id="A0AB33X1Y4"/>
<evidence type="ECO:0000313" key="3">
    <source>
        <dbReference type="EMBL" id="EIM19035.1"/>
    </source>
</evidence>
<reference evidence="3 4" key="1">
    <citation type="journal article" date="2012" name="PLoS Genet.">
        <title>Comparative Genomics of Plant-Associated Pseudomonas spp.: Insights into Diversity and Inheritance of Traits Involved in Multitrophic Interactions.</title>
        <authorList>
            <person name="Loper J.E."/>
            <person name="Hassan K.A."/>
            <person name="Mavrodi D.V."/>
            <person name="Davis E.W.II."/>
            <person name="Lim C.K."/>
            <person name="Shaffer B.T."/>
            <person name="Elbourne L.D."/>
            <person name="Stockwell V.O."/>
            <person name="Hartney S.L."/>
            <person name="Breakwell K."/>
            <person name="Henkels M.D."/>
            <person name="Tetu S.G."/>
            <person name="Rangel L.I."/>
            <person name="Kidarsa T.A."/>
            <person name="Wilson N.L."/>
            <person name="van de Mortel J.E."/>
            <person name="Song C."/>
            <person name="Blumhagen R."/>
            <person name="Radune D."/>
            <person name="Hostetler J.B."/>
            <person name="Brinkac L.M."/>
            <person name="Durkin A.S."/>
            <person name="Kluepfel D.A."/>
            <person name="Wechter W.P."/>
            <person name="Anderson A.J."/>
            <person name="Kim Y.C."/>
            <person name="Pierson L.S.III."/>
            <person name="Pierson E.A."/>
            <person name="Lindow S.E."/>
            <person name="Kobayashi D.Y."/>
            <person name="Raaijmakers J.M."/>
            <person name="Weller D.M."/>
            <person name="Thomashow L.S."/>
            <person name="Allen A.E."/>
            <person name="Paulsen I.T."/>
        </authorList>
    </citation>
    <scope>NUCLEOTIDE SEQUENCE [LARGE SCALE GENOMIC DNA]</scope>
    <source>
        <strain evidence="3 4">O6</strain>
    </source>
</reference>
<dbReference type="Gene3D" id="3.30.420.430">
    <property type="match status" value="2"/>
</dbReference>
<evidence type="ECO:0000259" key="2">
    <source>
        <dbReference type="Pfam" id="PF19077"/>
    </source>
</evidence>
<evidence type="ECO:0000313" key="4">
    <source>
        <dbReference type="Proteomes" id="UP000003790"/>
    </source>
</evidence>
<dbReference type="EMBL" id="AHOT01000001">
    <property type="protein sequence ID" value="EIM19035.1"/>
    <property type="molecule type" value="Genomic_DNA"/>
</dbReference>
<name>A0AB33X1Y4_9PSED</name>
<protein>
    <submittedName>
        <fullName evidence="3">Hemolysin-type calcium-binding region</fullName>
    </submittedName>
</protein>
<feature type="compositionally biased region" description="Polar residues" evidence="1">
    <location>
        <begin position="196"/>
        <end position="215"/>
    </location>
</feature>
<evidence type="ECO:0000256" key="1">
    <source>
        <dbReference type="SAM" id="MobiDB-lite"/>
    </source>
</evidence>
<dbReference type="RefSeq" id="WP_009051504.1">
    <property type="nucleotide sequence ID" value="NZ_CM001490.1"/>
</dbReference>
<dbReference type="InterPro" id="IPR044016">
    <property type="entry name" value="Big_13"/>
</dbReference>
<comment type="caution">
    <text evidence="3">The sequence shown here is derived from an EMBL/GenBank/DDBJ whole genome shotgun (WGS) entry which is preliminary data.</text>
</comment>
<feature type="region of interest" description="Disordered" evidence="1">
    <location>
        <begin position="193"/>
        <end position="215"/>
    </location>
</feature>
<dbReference type="Proteomes" id="UP000003790">
    <property type="component" value="Chromosome"/>
</dbReference>
<sequence length="412" mass="42672">MKEINVSVSVVDGKTITSVQELVQQSAGKPVRIKAIPGGKYLLAEGEQGFAPENITLKRVGKNLHVALEGTDPDQPELIIEDFYEYEGQLVGMAEDSTYHEYVAVDGDDDSAVAFLIDGATSAQALGAAELAGFGDGLAMLAGSVFPTAALGLGALGILGAGAAIAGGGGGSKNKPQPQIKAPVAPEIGQILDNVGDQQGPSSQANRPTTTRQPSQVLASPFDIEIIDNGTLSASGRGRMALGVTPAPLPDGGHVITVRPEGGNESGGVEIIIDTQAPGQVSIDGVTDDFGPKTGAVAHQGQTDDNTPTLNGRAEPGSLVSIYDRGQLLGTTQADANGQWVFTPAALADGEHHFPQPRRMRPAILVFLPNSMPSPSRPTVHSSPKSVRSPITKVRSWASWTIQPLPTTAPRP</sequence>
<dbReference type="Pfam" id="PF19077">
    <property type="entry name" value="Big_13"/>
    <property type="match status" value="1"/>
</dbReference>